<evidence type="ECO:0000313" key="6">
    <source>
        <dbReference type="Proteomes" id="UP001370348"/>
    </source>
</evidence>
<dbReference type="Gene3D" id="1.10.10.60">
    <property type="entry name" value="Homeodomain-like"/>
    <property type="match status" value="1"/>
</dbReference>
<gene>
    <name evidence="5" type="ORF">LZC94_28825</name>
</gene>
<dbReference type="InterPro" id="IPR001647">
    <property type="entry name" value="HTH_TetR"/>
</dbReference>
<reference evidence="5 6" key="1">
    <citation type="submission" date="2021-12" db="EMBL/GenBank/DDBJ databases">
        <title>Discovery of the Pendulisporaceae a myxobacterial family with distinct sporulation behavior and unique specialized metabolism.</title>
        <authorList>
            <person name="Garcia R."/>
            <person name="Popoff A."/>
            <person name="Bader C.D."/>
            <person name="Loehr J."/>
            <person name="Walesch S."/>
            <person name="Walt C."/>
            <person name="Boldt J."/>
            <person name="Bunk B."/>
            <person name="Haeckl F.J.F.P.J."/>
            <person name="Gunesch A.P."/>
            <person name="Birkelbach J."/>
            <person name="Nuebel U."/>
            <person name="Pietschmann T."/>
            <person name="Bach T."/>
            <person name="Mueller R."/>
        </authorList>
    </citation>
    <scope>NUCLEOTIDE SEQUENCE [LARGE SCALE GENOMIC DNA]</scope>
    <source>
        <strain evidence="5 6">MSr11954</strain>
    </source>
</reference>
<evidence type="ECO:0000259" key="4">
    <source>
        <dbReference type="PROSITE" id="PS50977"/>
    </source>
</evidence>
<keyword evidence="6" id="KW-1185">Reference proteome</keyword>
<dbReference type="SUPFAM" id="SSF46689">
    <property type="entry name" value="Homeodomain-like"/>
    <property type="match status" value="1"/>
</dbReference>
<feature type="DNA-binding region" description="H-T-H motif" evidence="2">
    <location>
        <begin position="31"/>
        <end position="50"/>
    </location>
</feature>
<dbReference type="PANTHER" id="PTHR30055:SF226">
    <property type="entry name" value="HTH-TYPE TRANSCRIPTIONAL REGULATOR PKSA"/>
    <property type="match status" value="1"/>
</dbReference>
<dbReference type="Gene3D" id="1.10.357.10">
    <property type="entry name" value="Tetracycline Repressor, domain 2"/>
    <property type="match status" value="2"/>
</dbReference>
<evidence type="ECO:0000256" key="3">
    <source>
        <dbReference type="SAM" id="MobiDB-lite"/>
    </source>
</evidence>
<dbReference type="EMBL" id="CP089984">
    <property type="protein sequence ID" value="WXB11851.1"/>
    <property type="molecule type" value="Genomic_DNA"/>
</dbReference>
<dbReference type="InterPro" id="IPR009057">
    <property type="entry name" value="Homeodomain-like_sf"/>
</dbReference>
<protein>
    <submittedName>
        <fullName evidence="5">TetR/AcrR family transcriptional regulator</fullName>
    </submittedName>
</protein>
<dbReference type="RefSeq" id="WP_394821468.1">
    <property type="nucleotide sequence ID" value="NZ_CP089984.1"/>
</dbReference>
<dbReference type="InterPro" id="IPR050109">
    <property type="entry name" value="HTH-type_TetR-like_transc_reg"/>
</dbReference>
<evidence type="ECO:0000256" key="1">
    <source>
        <dbReference type="ARBA" id="ARBA00023125"/>
    </source>
</evidence>
<evidence type="ECO:0000256" key="2">
    <source>
        <dbReference type="PROSITE-ProRule" id="PRU00335"/>
    </source>
</evidence>
<feature type="compositionally biased region" description="Basic residues" evidence="3">
    <location>
        <begin position="433"/>
        <end position="444"/>
    </location>
</feature>
<dbReference type="Pfam" id="PF00440">
    <property type="entry name" value="TetR_N"/>
    <property type="match status" value="1"/>
</dbReference>
<dbReference type="PANTHER" id="PTHR30055">
    <property type="entry name" value="HTH-TYPE TRANSCRIPTIONAL REGULATOR RUTR"/>
    <property type="match status" value="1"/>
</dbReference>
<feature type="region of interest" description="Disordered" evidence="3">
    <location>
        <begin position="400"/>
        <end position="444"/>
    </location>
</feature>
<name>A0ABZ2LQ04_9BACT</name>
<dbReference type="Proteomes" id="UP001370348">
    <property type="component" value="Chromosome"/>
</dbReference>
<dbReference type="InterPro" id="IPR036271">
    <property type="entry name" value="Tet_transcr_reg_TetR-rel_C_sf"/>
</dbReference>
<keyword evidence="1 2" id="KW-0238">DNA-binding</keyword>
<evidence type="ECO:0000313" key="5">
    <source>
        <dbReference type="EMBL" id="WXB11851.1"/>
    </source>
</evidence>
<proteinExistence type="predicted"/>
<sequence length="444" mass="50645">MNDEVAQAEVRERIVMAALHVFATYRFPWTTMAMVAERAAVAEKVVRTHFGSKEELYDEVLARALLQIPAPNVLRSCRAQADGNREPDADGLEAHLLTYFLERVQFIRDNAHQLERLIREAIIRPELLRRVLERQQQFYAYFSDFAQHFGEHGELRDDVDTITVLRIALSVAMGYCVARTILLPQAEWNDEDDARLMACVLAHGFRPRQDVPQSRPAPRTKRTIKPQVSKENGARLLDLSGTSASSVTPDALAMLLMAVPSAFRSFLEPLGFPWETANDRLEACLDWFFVYRARMARDNPTRIKRTIQEAILRPATFRRALARQVGNYPRLNQLIHRFQEQGEIRPDIPALSIVRIVLSAIMGYCIVSTLLFPEANWDDGDEAWMMGNVLVNGFRPRRRATSQIQPKAERFKTSSSEAKMKASPPSGREANVRKRASRTKKTSR</sequence>
<organism evidence="5 6">
    <name type="scientific">Pendulispora albinea</name>
    <dbReference type="NCBI Taxonomy" id="2741071"/>
    <lineage>
        <taxon>Bacteria</taxon>
        <taxon>Pseudomonadati</taxon>
        <taxon>Myxococcota</taxon>
        <taxon>Myxococcia</taxon>
        <taxon>Myxococcales</taxon>
        <taxon>Sorangiineae</taxon>
        <taxon>Pendulisporaceae</taxon>
        <taxon>Pendulispora</taxon>
    </lineage>
</organism>
<accession>A0ABZ2LQ04</accession>
<feature type="domain" description="HTH tetR-type" evidence="4">
    <location>
        <begin position="8"/>
        <end position="68"/>
    </location>
</feature>
<dbReference type="PROSITE" id="PS50977">
    <property type="entry name" value="HTH_TETR_2"/>
    <property type="match status" value="1"/>
</dbReference>
<dbReference type="SUPFAM" id="SSF48498">
    <property type="entry name" value="Tetracyclin repressor-like, C-terminal domain"/>
    <property type="match status" value="1"/>
</dbReference>